<sequence length="375" mass="40606">MSRMLIVVGDALQTGGSVLTGSPHTDIEGRAVARVGDRVMCARHGPGSIVTGDSTLVIDGQPVARDGDKASCGCALMAGKQQRAHVVAGGGGGGGQAALGALAKVAGIVAPLLKTMPLQTPPFAPPGTPAPEEPAAPQCWVDDHDTRIDRDVDGRYYEAYDVNGDKHDYAFPVSYRIEIPLHAQGEVVVSIKVQPMPQAGVTAAEVTATRARMEQGIDQFWNGRFTLDIHDPQCGTRSFPLRYEVRWVQGGSDYKLIIHRSYDREQVEFPDIDVSVSTTPWTFAHEFAHTLGVPDEYSYNDPDEETVRYLQPDGTLDPEVLVAVPDSRALSDPAATIMNSVDCAVTLPRHAWNIAREIRELLSRQIGREITCTVK</sequence>
<dbReference type="Gene3D" id="2.60.200.60">
    <property type="match status" value="1"/>
</dbReference>
<gene>
    <name evidence="1" type="ORF">K5L94_05650</name>
</gene>
<dbReference type="Proteomes" id="UP001216828">
    <property type="component" value="Chromosome"/>
</dbReference>
<dbReference type="CDD" id="cd14744">
    <property type="entry name" value="PAAR_CT_2"/>
    <property type="match status" value="1"/>
</dbReference>
<proteinExistence type="predicted"/>
<reference evidence="1 2" key="1">
    <citation type="submission" date="2021-08" db="EMBL/GenBank/DDBJ databases">
        <title>Stenotrophomonas forensis sp. nov., isolated from contaminated viral transport media.</title>
        <authorList>
            <person name="Nguyen S.V."/>
            <person name="Edwards D."/>
            <person name="Scott S."/>
            <person name="Doss J."/>
            <person name="Merid S."/>
            <person name="Zelaya E."/>
            <person name="Maza C."/>
            <person name="Mann M."/>
            <person name="Hamilton B."/>
            <person name="Blackwell R."/>
            <person name="Tran A."/>
            <person name="Hauser J."/>
        </authorList>
    </citation>
    <scope>NUCLEOTIDE SEQUENCE [LARGE SCALE GENOMIC DNA]</scope>
    <source>
        <strain evidence="1 2">DFS-20110405</strain>
    </source>
</reference>
<protein>
    <submittedName>
        <fullName evidence="1">PAAR domain-containing protein</fullName>
    </submittedName>
</protein>
<dbReference type="Pfam" id="PF05488">
    <property type="entry name" value="PAAR_motif"/>
    <property type="match status" value="1"/>
</dbReference>
<evidence type="ECO:0000313" key="2">
    <source>
        <dbReference type="Proteomes" id="UP001216828"/>
    </source>
</evidence>
<dbReference type="InterPro" id="IPR008727">
    <property type="entry name" value="PAAR_motif"/>
</dbReference>
<organism evidence="1 2">
    <name type="scientific">Stenotrophomonas forensis</name>
    <dbReference type="NCBI Taxonomy" id="2871169"/>
    <lineage>
        <taxon>Bacteria</taxon>
        <taxon>Pseudomonadati</taxon>
        <taxon>Pseudomonadota</taxon>
        <taxon>Gammaproteobacteria</taxon>
        <taxon>Lysobacterales</taxon>
        <taxon>Lysobacteraceae</taxon>
        <taxon>Stenotrophomonas</taxon>
        <taxon>Stenotrophomonas maltophilia group</taxon>
    </lineage>
</organism>
<name>A0ABY7Y466_9GAMM</name>
<evidence type="ECO:0000313" key="1">
    <source>
        <dbReference type="EMBL" id="WDM64773.1"/>
    </source>
</evidence>
<keyword evidence="2" id="KW-1185">Reference proteome</keyword>
<accession>A0ABY7Y466</accession>
<dbReference type="EMBL" id="CP082270">
    <property type="protein sequence ID" value="WDM64773.1"/>
    <property type="molecule type" value="Genomic_DNA"/>
</dbReference>